<dbReference type="SUPFAM" id="SSF81383">
    <property type="entry name" value="F-box domain"/>
    <property type="match status" value="1"/>
</dbReference>
<keyword evidence="4" id="KW-1185">Reference proteome</keyword>
<dbReference type="InterPro" id="IPR036047">
    <property type="entry name" value="F-box-like_dom_sf"/>
</dbReference>
<feature type="domain" description="F-box" evidence="2">
    <location>
        <begin position="66"/>
        <end position="114"/>
    </location>
</feature>
<protein>
    <recommendedName>
        <fullName evidence="2">F-box domain-containing protein</fullName>
    </recommendedName>
</protein>
<sequence>MEETSNIVSELIETGFADLDVQPTTTDARRRNVGWRANAAFMVIYKEYRQSISPILRRHRSSRLNVDLFWKMPIDILFEILTKLHPIDLLHIQKASSEFCLALEFLGESIWKAVYLQVEFPAPPPGASYSKWTASLFAPQVCEKCNNDPAPLNHLTHQRLCEECHHKLFTDHDAESETKELCAQSKFSFFSFDRQNEQPGDNPFDLFWPTYYTSDMAAIGKRLSDLKRDVEEGLERATDNLKEYRASQAKIRSDVEQSAIDWGMWSLHLGRRINNIIDVGLYRMEIQLKNRLIASEAFAAADVNNFRYREMLSSYISDNCVFSVNRRRSAQVRRFGLVELRLKSIQEN</sequence>
<evidence type="ECO:0000259" key="2">
    <source>
        <dbReference type="PROSITE" id="PS50181"/>
    </source>
</evidence>
<proteinExistence type="predicted"/>
<evidence type="ECO:0000256" key="1">
    <source>
        <dbReference type="SAM" id="Coils"/>
    </source>
</evidence>
<dbReference type="InterPro" id="IPR001810">
    <property type="entry name" value="F-box_dom"/>
</dbReference>
<keyword evidence="1" id="KW-0175">Coiled coil</keyword>
<name>A0A9P6EK05_9AGAR</name>
<dbReference type="OrthoDB" id="2322499at2759"/>
<comment type="caution">
    <text evidence="3">The sequence shown here is derived from an EMBL/GenBank/DDBJ whole genome shotgun (WGS) entry which is preliminary data.</text>
</comment>
<gene>
    <name evidence="3" type="ORF">CPB83DRAFT_849433</name>
</gene>
<dbReference type="AlphaFoldDB" id="A0A9P6EK05"/>
<dbReference type="EMBL" id="MU157836">
    <property type="protein sequence ID" value="KAF9531158.1"/>
    <property type="molecule type" value="Genomic_DNA"/>
</dbReference>
<evidence type="ECO:0000313" key="4">
    <source>
        <dbReference type="Proteomes" id="UP000807306"/>
    </source>
</evidence>
<dbReference type="PROSITE" id="PS50181">
    <property type="entry name" value="FBOX"/>
    <property type="match status" value="1"/>
</dbReference>
<accession>A0A9P6EK05</accession>
<organism evidence="3 4">
    <name type="scientific">Crepidotus variabilis</name>
    <dbReference type="NCBI Taxonomy" id="179855"/>
    <lineage>
        <taxon>Eukaryota</taxon>
        <taxon>Fungi</taxon>
        <taxon>Dikarya</taxon>
        <taxon>Basidiomycota</taxon>
        <taxon>Agaricomycotina</taxon>
        <taxon>Agaricomycetes</taxon>
        <taxon>Agaricomycetidae</taxon>
        <taxon>Agaricales</taxon>
        <taxon>Agaricineae</taxon>
        <taxon>Crepidotaceae</taxon>
        <taxon>Crepidotus</taxon>
    </lineage>
</organism>
<reference evidence="3" key="1">
    <citation type="submission" date="2020-11" db="EMBL/GenBank/DDBJ databases">
        <authorList>
            <consortium name="DOE Joint Genome Institute"/>
            <person name="Ahrendt S."/>
            <person name="Riley R."/>
            <person name="Andreopoulos W."/>
            <person name="Labutti K."/>
            <person name="Pangilinan J."/>
            <person name="Ruiz-Duenas F.J."/>
            <person name="Barrasa J.M."/>
            <person name="Sanchez-Garcia M."/>
            <person name="Camarero S."/>
            <person name="Miyauchi S."/>
            <person name="Serrano A."/>
            <person name="Linde D."/>
            <person name="Babiker R."/>
            <person name="Drula E."/>
            <person name="Ayuso-Fernandez I."/>
            <person name="Pacheco R."/>
            <person name="Padilla G."/>
            <person name="Ferreira P."/>
            <person name="Barriuso J."/>
            <person name="Kellner H."/>
            <person name="Castanera R."/>
            <person name="Alfaro M."/>
            <person name="Ramirez L."/>
            <person name="Pisabarro A.G."/>
            <person name="Kuo A."/>
            <person name="Tritt A."/>
            <person name="Lipzen A."/>
            <person name="He G."/>
            <person name="Yan M."/>
            <person name="Ng V."/>
            <person name="Cullen D."/>
            <person name="Martin F."/>
            <person name="Rosso M.-N."/>
            <person name="Henrissat B."/>
            <person name="Hibbett D."/>
            <person name="Martinez A.T."/>
            <person name="Grigoriev I.V."/>
        </authorList>
    </citation>
    <scope>NUCLEOTIDE SEQUENCE</scope>
    <source>
        <strain evidence="3">CBS 506.95</strain>
    </source>
</reference>
<evidence type="ECO:0000313" key="3">
    <source>
        <dbReference type="EMBL" id="KAF9531158.1"/>
    </source>
</evidence>
<dbReference type="Proteomes" id="UP000807306">
    <property type="component" value="Unassembled WGS sequence"/>
</dbReference>
<feature type="coiled-coil region" evidence="1">
    <location>
        <begin position="227"/>
        <end position="254"/>
    </location>
</feature>